<dbReference type="SUPFAM" id="SSF52047">
    <property type="entry name" value="RNI-like"/>
    <property type="match status" value="1"/>
</dbReference>
<protein>
    <recommendedName>
        <fullName evidence="3">F-box protein</fullName>
    </recommendedName>
</protein>
<evidence type="ECO:0008006" key="3">
    <source>
        <dbReference type="Google" id="ProtNLM"/>
    </source>
</evidence>
<evidence type="ECO:0000313" key="2">
    <source>
        <dbReference type="Proteomes" id="UP001148786"/>
    </source>
</evidence>
<dbReference type="EMBL" id="JANKHO010000454">
    <property type="protein sequence ID" value="KAJ3509747.1"/>
    <property type="molecule type" value="Genomic_DNA"/>
</dbReference>
<dbReference type="Gene3D" id="3.80.10.10">
    <property type="entry name" value="Ribonuclease Inhibitor"/>
    <property type="match status" value="1"/>
</dbReference>
<reference evidence="1" key="1">
    <citation type="submission" date="2022-07" db="EMBL/GenBank/DDBJ databases">
        <title>Genome Sequence of Agrocybe chaxingu.</title>
        <authorList>
            <person name="Buettner E."/>
        </authorList>
    </citation>
    <scope>NUCLEOTIDE SEQUENCE</scope>
    <source>
        <strain evidence="1">MP-N11</strain>
    </source>
</reference>
<comment type="caution">
    <text evidence="1">The sequence shown here is derived from an EMBL/GenBank/DDBJ whole genome shotgun (WGS) entry which is preliminary data.</text>
</comment>
<dbReference type="InterPro" id="IPR032675">
    <property type="entry name" value="LRR_dom_sf"/>
</dbReference>
<dbReference type="AlphaFoldDB" id="A0A9W8MVD2"/>
<name>A0A9W8MVD2_9AGAR</name>
<gene>
    <name evidence="1" type="ORF">NLJ89_g5061</name>
</gene>
<dbReference type="Proteomes" id="UP001148786">
    <property type="component" value="Unassembled WGS sequence"/>
</dbReference>
<proteinExistence type="predicted"/>
<evidence type="ECO:0000313" key="1">
    <source>
        <dbReference type="EMBL" id="KAJ3509747.1"/>
    </source>
</evidence>
<sequence length="398" mass="45934">MPTMAGRCMEDAPLWKYAFLLINRFQYCIQVELFEAWLQRAKTCRLSITLRFEDWFYSQTHARELGSPYEIFELIAMKSGQLEAIDLVFPDARCAEILNNEKESLSSLRFLCIKYLETGSPVDVGLMEDQVSLKHLVVNLINANFTLPRSCFSLSMLDLKGVDLEMVVAIIRMAPNLRTCRLKEVNGPESPIFDPSPVTAPSLESLEVRWCYSFSLPSIFGELPNLSELIIRGNYYPCLEEIKRFFDMRSLKLKRFHLTIDETMKLEGIRGLLNYHNITLVSLSFHNHSCRARSLHEEIHQMLTPRNGNPDLLPNLQHYEYHPPKQEFFSPLSMACLVHMLKERWEASKLAAKPENASPAVFSVRLPYFCCTDILESLETEREEGLRIETDLFCKGES</sequence>
<organism evidence="1 2">
    <name type="scientific">Agrocybe chaxingu</name>
    <dbReference type="NCBI Taxonomy" id="84603"/>
    <lineage>
        <taxon>Eukaryota</taxon>
        <taxon>Fungi</taxon>
        <taxon>Dikarya</taxon>
        <taxon>Basidiomycota</taxon>
        <taxon>Agaricomycotina</taxon>
        <taxon>Agaricomycetes</taxon>
        <taxon>Agaricomycetidae</taxon>
        <taxon>Agaricales</taxon>
        <taxon>Agaricineae</taxon>
        <taxon>Strophariaceae</taxon>
        <taxon>Agrocybe</taxon>
    </lineage>
</organism>
<accession>A0A9W8MVD2</accession>
<keyword evidence="2" id="KW-1185">Reference proteome</keyword>